<evidence type="ECO:0000313" key="8">
    <source>
        <dbReference type="EMBL" id="QQP56003.1"/>
    </source>
</evidence>
<keyword evidence="4" id="KW-1133">Transmembrane helix</keyword>
<dbReference type="EMBL" id="CP045890">
    <property type="protein sequence ID" value="QQP56003.1"/>
    <property type="molecule type" value="Genomic_DNA"/>
</dbReference>
<organism evidence="8 9">
    <name type="scientific">Caligus rogercresseyi</name>
    <name type="common">Sea louse</name>
    <dbReference type="NCBI Taxonomy" id="217165"/>
    <lineage>
        <taxon>Eukaryota</taxon>
        <taxon>Metazoa</taxon>
        <taxon>Ecdysozoa</taxon>
        <taxon>Arthropoda</taxon>
        <taxon>Crustacea</taxon>
        <taxon>Multicrustacea</taxon>
        <taxon>Hexanauplia</taxon>
        <taxon>Copepoda</taxon>
        <taxon>Siphonostomatoida</taxon>
        <taxon>Caligidae</taxon>
        <taxon>Caligus</taxon>
    </lineage>
</organism>
<dbReference type="NCBIfam" id="NF003465">
    <property type="entry name" value="PRK05089.1"/>
    <property type="match status" value="1"/>
</dbReference>
<dbReference type="PANTHER" id="PTHR21320">
    <property type="entry name" value="CYTOCHROME C OXIDASE ASSEMBLY PROTEIN COX11-RELATED"/>
    <property type="match status" value="1"/>
</dbReference>
<dbReference type="FunFam" id="2.60.370.10:FF:000001">
    <property type="entry name" value="COX11 cytochrome c oxidase assembly homolog"/>
    <property type="match status" value="1"/>
</dbReference>
<evidence type="ECO:0000313" key="9">
    <source>
        <dbReference type="Proteomes" id="UP000595437"/>
    </source>
</evidence>
<dbReference type="SUPFAM" id="SSF110111">
    <property type="entry name" value="Ctag/Cox11"/>
    <property type="match status" value="1"/>
</dbReference>
<comment type="function">
    <text evidence="1">Exerts its effect at some terminal stage of cytochrome c oxidase synthesis, probably by being involved in the insertion of the copper B into subunit I.</text>
</comment>
<accession>A0A7T8KHR0</accession>
<gene>
    <name evidence="8" type="ORF">FKW44_000520</name>
</gene>
<keyword evidence="9" id="KW-1185">Reference proteome</keyword>
<evidence type="ECO:0000256" key="7">
    <source>
        <dbReference type="ARBA" id="ARBA00068998"/>
    </source>
</evidence>
<evidence type="ECO:0000256" key="1">
    <source>
        <dbReference type="ARBA" id="ARBA00004007"/>
    </source>
</evidence>
<dbReference type="GO" id="GO:0005743">
    <property type="term" value="C:mitochondrial inner membrane"/>
    <property type="evidence" value="ECO:0007669"/>
    <property type="project" value="UniProtKB-SubCell"/>
</dbReference>
<name>A0A7T8KHR0_CALRO</name>
<dbReference type="InterPro" id="IPR007533">
    <property type="entry name" value="Cyt_c_oxidase_assmbl_CtaG"/>
</dbReference>
<reference evidence="9" key="1">
    <citation type="submission" date="2021-01" db="EMBL/GenBank/DDBJ databases">
        <title>Caligus Genome Assembly.</title>
        <authorList>
            <person name="Gallardo-Escarate C."/>
        </authorList>
    </citation>
    <scope>NUCLEOTIDE SEQUENCE [LARGE SCALE GENOMIC DNA]</scope>
</reference>
<dbReference type="OrthoDB" id="1704689at2759"/>
<comment type="subunit">
    <text evidence="6">Interacts with CNNM4/ACDP4. Interacts with RANBP2.</text>
</comment>
<comment type="subcellular location">
    <subcellularLocation>
        <location evidence="2">Mitochondrion inner membrane</location>
        <topology evidence="2">Single-pass membrane protein</topology>
        <orientation evidence="2">Intermembrane side</orientation>
    </subcellularLocation>
</comment>
<proteinExistence type="inferred from homology"/>
<dbReference type="PIRSF" id="PIRSF005413">
    <property type="entry name" value="COX11"/>
    <property type="match status" value="1"/>
</dbReference>
<evidence type="ECO:0000256" key="3">
    <source>
        <dbReference type="ARBA" id="ARBA00022692"/>
    </source>
</evidence>
<evidence type="ECO:0000256" key="5">
    <source>
        <dbReference type="ARBA" id="ARBA00023136"/>
    </source>
</evidence>
<evidence type="ECO:0000256" key="6">
    <source>
        <dbReference type="ARBA" id="ARBA00063165"/>
    </source>
</evidence>
<dbReference type="HAMAP" id="MF_00155">
    <property type="entry name" value="CtaG"/>
    <property type="match status" value="1"/>
</dbReference>
<evidence type="ECO:0000256" key="2">
    <source>
        <dbReference type="ARBA" id="ARBA00004243"/>
    </source>
</evidence>
<dbReference type="InterPro" id="IPR023471">
    <property type="entry name" value="CtaG/Cox11_dom_sf"/>
</dbReference>
<dbReference type="GO" id="GO:0005507">
    <property type="term" value="F:copper ion binding"/>
    <property type="evidence" value="ECO:0007669"/>
    <property type="project" value="InterPro"/>
</dbReference>
<dbReference type="Gene3D" id="2.60.370.10">
    <property type="entry name" value="Ctag/Cox11"/>
    <property type="match status" value="1"/>
</dbReference>
<evidence type="ECO:0000256" key="4">
    <source>
        <dbReference type="ARBA" id="ARBA00022989"/>
    </source>
</evidence>
<sequence>MFKSLLKSLSKAYHRPLTSRERRQSSLVYVLSAAIGTTGLSYASVPLYRMFCSSTGYGGYLSSDAEETSQKLAKAKVRKDRVIRVEFNADTAAQMRWNFAPQQDYVSVHPGETALVFYRAKNPTKKPIIGISTYNVVPFRAANYFNKIQCFCFEEQMLNPGEEVDMPVFFFIDPEIDDDPFLETCDTITLSYTFFESKPGMQLASLDSNVKNYIKQY</sequence>
<keyword evidence="3" id="KW-0812">Transmembrane</keyword>
<dbReference type="PANTHER" id="PTHR21320:SF3">
    <property type="entry name" value="CYTOCHROME C OXIDASE ASSEMBLY PROTEIN COX11, MITOCHONDRIAL-RELATED"/>
    <property type="match status" value="1"/>
</dbReference>
<protein>
    <recommendedName>
        <fullName evidence="7">Cytochrome c oxidase assembly protein COX11, mitochondrial</fullName>
    </recommendedName>
</protein>
<dbReference type="Pfam" id="PF04442">
    <property type="entry name" value="CtaG_Cox11"/>
    <property type="match status" value="1"/>
</dbReference>
<keyword evidence="5" id="KW-0472">Membrane</keyword>
<dbReference type="AlphaFoldDB" id="A0A7T8KHR0"/>
<dbReference type="Proteomes" id="UP000595437">
    <property type="component" value="Chromosome 1"/>
</dbReference>